<name>A0A016RS70_9BILA</name>
<accession>A0A016RS70</accession>
<sequence>MADNQDDTIECLTPVVELSLPSSDESVDIYDIESDKRNTCDASGAVVFRRRHRAGIRVEVKNEDIKSTKALSLLVKYRNEQCSMNVNTEPEWKLTRVRISLIPLQSS</sequence>
<comment type="caution">
    <text evidence="1">The sequence shown here is derived from an EMBL/GenBank/DDBJ whole genome shotgun (WGS) entry which is preliminary data.</text>
</comment>
<reference evidence="2" key="1">
    <citation type="journal article" date="2015" name="Nat. Genet.">
        <title>The genome and transcriptome of the zoonotic hookworm Ancylostoma ceylanicum identify infection-specific gene families.</title>
        <authorList>
            <person name="Schwarz E.M."/>
            <person name="Hu Y."/>
            <person name="Antoshechkin I."/>
            <person name="Miller M.M."/>
            <person name="Sternberg P.W."/>
            <person name="Aroian R.V."/>
        </authorList>
    </citation>
    <scope>NUCLEOTIDE SEQUENCE</scope>
    <source>
        <strain evidence="2">HY135</strain>
    </source>
</reference>
<dbReference type="OrthoDB" id="283815at2759"/>
<organism evidence="1 2">
    <name type="scientific">Ancylostoma ceylanicum</name>
    <dbReference type="NCBI Taxonomy" id="53326"/>
    <lineage>
        <taxon>Eukaryota</taxon>
        <taxon>Metazoa</taxon>
        <taxon>Ecdysozoa</taxon>
        <taxon>Nematoda</taxon>
        <taxon>Chromadorea</taxon>
        <taxon>Rhabditida</taxon>
        <taxon>Rhabditina</taxon>
        <taxon>Rhabditomorpha</taxon>
        <taxon>Strongyloidea</taxon>
        <taxon>Ancylostomatidae</taxon>
        <taxon>Ancylostomatinae</taxon>
        <taxon>Ancylostoma</taxon>
    </lineage>
</organism>
<dbReference type="Proteomes" id="UP000024635">
    <property type="component" value="Unassembled WGS sequence"/>
</dbReference>
<evidence type="ECO:0000313" key="2">
    <source>
        <dbReference type="Proteomes" id="UP000024635"/>
    </source>
</evidence>
<dbReference type="AlphaFoldDB" id="A0A016RS70"/>
<dbReference type="EMBL" id="JARK01001726">
    <property type="protein sequence ID" value="EYB81158.1"/>
    <property type="molecule type" value="Genomic_DNA"/>
</dbReference>
<proteinExistence type="predicted"/>
<protein>
    <submittedName>
        <fullName evidence="1">Uncharacterized protein</fullName>
    </submittedName>
</protein>
<keyword evidence="2" id="KW-1185">Reference proteome</keyword>
<evidence type="ECO:0000313" key="1">
    <source>
        <dbReference type="EMBL" id="EYB81158.1"/>
    </source>
</evidence>
<gene>
    <name evidence="1" type="primary">Acey_s0390.g539</name>
    <name evidence="1" type="ORF">Y032_0390g539</name>
</gene>